<dbReference type="Proteomes" id="UP001249851">
    <property type="component" value="Unassembled WGS sequence"/>
</dbReference>
<name>A0AAD9VA79_ACRCE</name>
<comment type="caution">
    <text evidence="1">The sequence shown here is derived from an EMBL/GenBank/DDBJ whole genome shotgun (WGS) entry which is preliminary data.</text>
</comment>
<sequence>MKSIVPSRCLHDLDPADPKQAISVDNAFFLMEFNNWQSITKTFERSVRSSYYRWQELFVIRKDNEFVESQLCFRRMLSLSFETSNKYIFLL</sequence>
<accession>A0AAD9VA79</accession>
<reference evidence="1" key="1">
    <citation type="journal article" date="2023" name="G3 (Bethesda)">
        <title>Whole genome assembly and annotation of the endangered Caribbean coral Acropora cervicornis.</title>
        <authorList>
            <person name="Selwyn J.D."/>
            <person name="Vollmer S.V."/>
        </authorList>
    </citation>
    <scope>NUCLEOTIDE SEQUENCE</scope>
    <source>
        <strain evidence="1">K2</strain>
    </source>
</reference>
<keyword evidence="2" id="KW-1185">Reference proteome</keyword>
<proteinExistence type="predicted"/>
<evidence type="ECO:0000313" key="2">
    <source>
        <dbReference type="Proteomes" id="UP001249851"/>
    </source>
</evidence>
<organism evidence="1 2">
    <name type="scientific">Acropora cervicornis</name>
    <name type="common">Staghorn coral</name>
    <dbReference type="NCBI Taxonomy" id="6130"/>
    <lineage>
        <taxon>Eukaryota</taxon>
        <taxon>Metazoa</taxon>
        <taxon>Cnidaria</taxon>
        <taxon>Anthozoa</taxon>
        <taxon>Hexacorallia</taxon>
        <taxon>Scleractinia</taxon>
        <taxon>Astrocoeniina</taxon>
        <taxon>Acroporidae</taxon>
        <taxon>Acropora</taxon>
    </lineage>
</organism>
<evidence type="ECO:0000313" key="1">
    <source>
        <dbReference type="EMBL" id="KAK2567033.1"/>
    </source>
</evidence>
<gene>
    <name evidence="1" type="ORF">P5673_008814</name>
</gene>
<reference evidence="1" key="2">
    <citation type="journal article" date="2023" name="Science">
        <title>Genomic signatures of disease resistance in endangered staghorn corals.</title>
        <authorList>
            <person name="Vollmer S.V."/>
            <person name="Selwyn J.D."/>
            <person name="Despard B.A."/>
            <person name="Roesel C.L."/>
        </authorList>
    </citation>
    <scope>NUCLEOTIDE SEQUENCE</scope>
    <source>
        <strain evidence="1">K2</strain>
    </source>
</reference>
<dbReference type="EMBL" id="JARQWQ010000015">
    <property type="protein sequence ID" value="KAK2567033.1"/>
    <property type="molecule type" value="Genomic_DNA"/>
</dbReference>
<dbReference type="AlphaFoldDB" id="A0AAD9VA79"/>
<protein>
    <submittedName>
        <fullName evidence="1">Uncharacterized protein</fullName>
    </submittedName>
</protein>